<dbReference type="InterPro" id="IPR002676">
    <property type="entry name" value="RimM_N"/>
</dbReference>
<name>A0A1W1DAA8_9ZZZZ</name>
<keyword evidence="2" id="KW-0690">Ribosome biogenesis</keyword>
<evidence type="ECO:0000256" key="2">
    <source>
        <dbReference type="ARBA" id="ARBA00022517"/>
    </source>
</evidence>
<keyword evidence="1" id="KW-0963">Cytoplasm</keyword>
<dbReference type="GO" id="GO:0043022">
    <property type="term" value="F:ribosome binding"/>
    <property type="evidence" value="ECO:0007669"/>
    <property type="project" value="InterPro"/>
</dbReference>
<keyword evidence="4" id="KW-0143">Chaperone</keyword>
<dbReference type="NCBIfam" id="TIGR02273">
    <property type="entry name" value="16S_RimM"/>
    <property type="match status" value="1"/>
</dbReference>
<dbReference type="PANTHER" id="PTHR33692">
    <property type="entry name" value="RIBOSOME MATURATION FACTOR RIMM"/>
    <property type="match status" value="1"/>
</dbReference>
<dbReference type="HAMAP" id="MF_00014">
    <property type="entry name" value="Ribosome_mat_RimM"/>
    <property type="match status" value="1"/>
</dbReference>
<evidence type="ECO:0000256" key="3">
    <source>
        <dbReference type="ARBA" id="ARBA00022552"/>
    </source>
</evidence>
<keyword evidence="3" id="KW-0698">rRNA processing</keyword>
<organism evidence="7">
    <name type="scientific">hydrothermal vent metagenome</name>
    <dbReference type="NCBI Taxonomy" id="652676"/>
    <lineage>
        <taxon>unclassified sequences</taxon>
        <taxon>metagenomes</taxon>
        <taxon>ecological metagenomes</taxon>
    </lineage>
</organism>
<accession>A0A1W1DAA8</accession>
<dbReference type="Gene3D" id="2.40.30.60">
    <property type="entry name" value="RimM"/>
    <property type="match status" value="1"/>
</dbReference>
<dbReference type="EMBL" id="FPHR01000021">
    <property type="protein sequence ID" value="SFV77357.1"/>
    <property type="molecule type" value="Genomic_DNA"/>
</dbReference>
<evidence type="ECO:0000256" key="4">
    <source>
        <dbReference type="ARBA" id="ARBA00023186"/>
    </source>
</evidence>
<dbReference type="InterPro" id="IPR056792">
    <property type="entry name" value="PRC_RimM"/>
</dbReference>
<protein>
    <submittedName>
        <fullName evidence="7">16S rRNA processing protein RimM</fullName>
    </submittedName>
</protein>
<evidence type="ECO:0000259" key="6">
    <source>
        <dbReference type="Pfam" id="PF24986"/>
    </source>
</evidence>
<dbReference type="SUPFAM" id="SSF50346">
    <property type="entry name" value="PRC-barrel domain"/>
    <property type="match status" value="1"/>
</dbReference>
<evidence type="ECO:0000259" key="5">
    <source>
        <dbReference type="Pfam" id="PF01782"/>
    </source>
</evidence>
<sequence>MSNNSTNKRLLIGQINGLFGVQGWVKLFSHANPRKNILSYQPWHVEVDGQWKTLEIVKGRVQGKTIVAQLKDVNDREVARNYIGTDIYIERDQLPKLPKGEYYWDELTGLEVVNTTGVKLGKISYMVDTGSNNVMVINGEKEHWVPYIEPFLINIDMDTRQILVDWDEDF</sequence>
<dbReference type="Pfam" id="PF24986">
    <property type="entry name" value="PRC_RimM"/>
    <property type="match status" value="1"/>
</dbReference>
<gene>
    <name evidence="7" type="ORF">MNB_SUP05-4-658</name>
</gene>
<dbReference type="InterPro" id="IPR011033">
    <property type="entry name" value="PRC_barrel-like_sf"/>
</dbReference>
<evidence type="ECO:0000313" key="7">
    <source>
        <dbReference type="EMBL" id="SFV77357.1"/>
    </source>
</evidence>
<proteinExistence type="inferred from homology"/>
<evidence type="ECO:0000256" key="1">
    <source>
        <dbReference type="ARBA" id="ARBA00022490"/>
    </source>
</evidence>
<reference evidence="7" key="1">
    <citation type="submission" date="2016-10" db="EMBL/GenBank/DDBJ databases">
        <authorList>
            <person name="de Groot N.N."/>
        </authorList>
    </citation>
    <scope>NUCLEOTIDE SEQUENCE</scope>
</reference>
<feature type="domain" description="Ribosome maturation factor RimM PRC barrel" evidence="6">
    <location>
        <begin position="104"/>
        <end position="169"/>
    </location>
</feature>
<dbReference type="GO" id="GO:0005840">
    <property type="term" value="C:ribosome"/>
    <property type="evidence" value="ECO:0007669"/>
    <property type="project" value="InterPro"/>
</dbReference>
<dbReference type="InterPro" id="IPR009000">
    <property type="entry name" value="Transl_B-barrel_sf"/>
</dbReference>
<dbReference type="Pfam" id="PF01782">
    <property type="entry name" value="RimM"/>
    <property type="match status" value="1"/>
</dbReference>
<dbReference type="Gene3D" id="2.30.30.240">
    <property type="entry name" value="PRC-barrel domain"/>
    <property type="match status" value="1"/>
</dbReference>
<dbReference type="GO" id="GO:0006364">
    <property type="term" value="P:rRNA processing"/>
    <property type="evidence" value="ECO:0007669"/>
    <property type="project" value="UniProtKB-KW"/>
</dbReference>
<dbReference type="InterPro" id="IPR036976">
    <property type="entry name" value="RimM_N_sf"/>
</dbReference>
<dbReference type="SUPFAM" id="SSF50447">
    <property type="entry name" value="Translation proteins"/>
    <property type="match status" value="1"/>
</dbReference>
<dbReference type="AlphaFoldDB" id="A0A1W1DAA8"/>
<feature type="domain" description="RimM N-terminal" evidence="5">
    <location>
        <begin position="12"/>
        <end position="93"/>
    </location>
</feature>
<dbReference type="PANTHER" id="PTHR33692:SF1">
    <property type="entry name" value="RIBOSOME MATURATION FACTOR RIMM"/>
    <property type="match status" value="1"/>
</dbReference>
<dbReference type="InterPro" id="IPR011961">
    <property type="entry name" value="RimM"/>
</dbReference>